<dbReference type="EMBL" id="SPQQ01000031">
    <property type="protein sequence ID" value="TGE34752.1"/>
    <property type="molecule type" value="Genomic_DNA"/>
</dbReference>
<dbReference type="PANTHER" id="PTHR34047:SF8">
    <property type="entry name" value="PROTEIN YKFC"/>
    <property type="match status" value="1"/>
</dbReference>
<dbReference type="AlphaFoldDB" id="A0A4Z0QVD9"/>
<organism evidence="2 3">
    <name type="scientific">Desulfosporosinus fructosivorans</name>
    <dbReference type="NCBI Taxonomy" id="2018669"/>
    <lineage>
        <taxon>Bacteria</taxon>
        <taxon>Bacillati</taxon>
        <taxon>Bacillota</taxon>
        <taxon>Clostridia</taxon>
        <taxon>Eubacteriales</taxon>
        <taxon>Desulfitobacteriaceae</taxon>
        <taxon>Desulfosporosinus</taxon>
    </lineage>
</organism>
<name>A0A4Z0QVD9_9FIRM</name>
<evidence type="ECO:0000313" key="3">
    <source>
        <dbReference type="Proteomes" id="UP000298460"/>
    </source>
</evidence>
<protein>
    <recommendedName>
        <fullName evidence="1">Reverse transcriptase domain-containing protein</fullName>
    </recommendedName>
</protein>
<proteinExistence type="predicted"/>
<comment type="caution">
    <text evidence="2">The sequence shown here is derived from an EMBL/GenBank/DDBJ whole genome shotgun (WGS) entry which is preliminary data.</text>
</comment>
<feature type="domain" description="Reverse transcriptase" evidence="1">
    <location>
        <begin position="1"/>
        <end position="159"/>
    </location>
</feature>
<dbReference type="Proteomes" id="UP000298460">
    <property type="component" value="Unassembled WGS sequence"/>
</dbReference>
<dbReference type="OrthoDB" id="9793236at2"/>
<evidence type="ECO:0000313" key="2">
    <source>
        <dbReference type="EMBL" id="TGE34752.1"/>
    </source>
</evidence>
<dbReference type="CDD" id="cd01651">
    <property type="entry name" value="RT_G2_intron"/>
    <property type="match status" value="1"/>
</dbReference>
<evidence type="ECO:0000259" key="1">
    <source>
        <dbReference type="PROSITE" id="PS50878"/>
    </source>
</evidence>
<dbReference type="PROSITE" id="PS50878">
    <property type="entry name" value="RT_POL"/>
    <property type="match status" value="1"/>
</dbReference>
<dbReference type="Pfam" id="PF00078">
    <property type="entry name" value="RVT_1"/>
    <property type="match status" value="1"/>
</dbReference>
<dbReference type="PANTHER" id="PTHR34047">
    <property type="entry name" value="NUCLEAR INTRON MATURASE 1, MITOCHONDRIAL-RELATED"/>
    <property type="match status" value="1"/>
</dbReference>
<dbReference type="SUPFAM" id="SSF56672">
    <property type="entry name" value="DNA/RNA polymerases"/>
    <property type="match status" value="1"/>
</dbReference>
<dbReference type="InterPro" id="IPR000477">
    <property type="entry name" value="RT_dom"/>
</dbReference>
<accession>A0A4Z0QVD9</accession>
<dbReference type="InterPro" id="IPR043502">
    <property type="entry name" value="DNA/RNA_pol_sf"/>
</dbReference>
<keyword evidence="3" id="KW-1185">Reference proteome</keyword>
<dbReference type="RefSeq" id="WP_135553156.1">
    <property type="nucleotide sequence ID" value="NZ_SPQQ01000031.1"/>
</dbReference>
<dbReference type="InterPro" id="IPR051083">
    <property type="entry name" value="GrpII_Intron_Splice-Mob/Def"/>
</dbReference>
<reference evidence="2 3" key="1">
    <citation type="submission" date="2019-03" db="EMBL/GenBank/DDBJ databases">
        <title>Draft Genome Sequence of Desulfosporosinus fructosivorans Strain 63.6F, Isolated from Marine Sediment in the Baltic Sea.</title>
        <authorList>
            <person name="Hausmann B."/>
            <person name="Vandieken V."/>
            <person name="Pjevac P."/>
            <person name="Schreck K."/>
            <person name="Herbold C.W."/>
            <person name="Loy A."/>
        </authorList>
    </citation>
    <scope>NUCLEOTIDE SEQUENCE [LARGE SCALE GENOMIC DNA]</scope>
    <source>
        <strain evidence="2 3">63.6F</strain>
    </source>
</reference>
<gene>
    <name evidence="2" type="ORF">E4K67_29095</name>
</gene>
<sequence>MALSYIAKRGFFDAIDHDWLIRMLELRIADKAFLRLIKKWLKAGILDIDGMVKHPVTGCPQGGVISPILANIYLHYALDLWFEKRVKPSCKGMNYICIYADDFVCAFQYKQDAVQFYQAVGERLGKFGLELAQEKTNIISFSRFRKEENTKFEFLGFEFRWGVSAKVGDIIKRRTAPGKLRKSLIATEWCKEMRNKRLRRLFPKLIAKLRGYNNYYGLIGNYSSLSKFYEHVKIILYKWLNRRSQRRSFNLAEFSACWKRYRVPKPRIVESNLVQLYFDF</sequence>